<evidence type="ECO:0000313" key="6">
    <source>
        <dbReference type="EMBL" id="PSJ40993.1"/>
    </source>
</evidence>
<feature type="domain" description="HTH marR-type" evidence="4">
    <location>
        <begin position="11"/>
        <end position="148"/>
    </location>
</feature>
<dbReference type="PROSITE" id="PS50995">
    <property type="entry name" value="HTH_MARR_2"/>
    <property type="match status" value="1"/>
</dbReference>
<gene>
    <name evidence="6" type="ORF">C7I55_09500</name>
</gene>
<dbReference type="PANTHER" id="PTHR33164">
    <property type="entry name" value="TRANSCRIPTIONAL REGULATOR, MARR FAMILY"/>
    <property type="match status" value="1"/>
</dbReference>
<evidence type="ECO:0000256" key="2">
    <source>
        <dbReference type="ARBA" id="ARBA00023125"/>
    </source>
</evidence>
<dbReference type="GO" id="GO:0016747">
    <property type="term" value="F:acyltransferase activity, transferring groups other than amino-acyl groups"/>
    <property type="evidence" value="ECO:0007669"/>
    <property type="project" value="InterPro"/>
</dbReference>
<name>A0A2P7QSQ6_9SPHN</name>
<dbReference type="SUPFAM" id="SSF46785">
    <property type="entry name" value="Winged helix' DNA-binding domain"/>
    <property type="match status" value="1"/>
</dbReference>
<organism evidence="6 7">
    <name type="scientific">Allosphingosinicella deserti</name>
    <dbReference type="NCBI Taxonomy" id="2116704"/>
    <lineage>
        <taxon>Bacteria</taxon>
        <taxon>Pseudomonadati</taxon>
        <taxon>Pseudomonadota</taxon>
        <taxon>Alphaproteobacteria</taxon>
        <taxon>Sphingomonadales</taxon>
        <taxon>Sphingomonadaceae</taxon>
        <taxon>Allosphingosinicella</taxon>
    </lineage>
</organism>
<dbReference type="AlphaFoldDB" id="A0A2P7QSQ6"/>
<dbReference type="PROSITE" id="PS51186">
    <property type="entry name" value="GNAT"/>
    <property type="match status" value="1"/>
</dbReference>
<dbReference type="InterPro" id="IPR000835">
    <property type="entry name" value="HTH_MarR-typ"/>
</dbReference>
<keyword evidence="6" id="KW-0808">Transferase</keyword>
<dbReference type="Proteomes" id="UP000241167">
    <property type="component" value="Unassembled WGS sequence"/>
</dbReference>
<dbReference type="InterPro" id="IPR023187">
    <property type="entry name" value="Tscrpt_reg_MarR-type_CS"/>
</dbReference>
<dbReference type="CDD" id="cd04301">
    <property type="entry name" value="NAT_SF"/>
    <property type="match status" value="1"/>
</dbReference>
<protein>
    <submittedName>
        <fullName evidence="6">GNAT family N-acetyltransferase</fullName>
    </submittedName>
</protein>
<dbReference type="InterPro" id="IPR016181">
    <property type="entry name" value="Acyl_CoA_acyltransferase"/>
</dbReference>
<dbReference type="InterPro" id="IPR011991">
    <property type="entry name" value="ArsR-like_HTH"/>
</dbReference>
<dbReference type="Gene3D" id="3.40.630.30">
    <property type="match status" value="1"/>
</dbReference>
<dbReference type="InterPro" id="IPR000182">
    <property type="entry name" value="GNAT_dom"/>
</dbReference>
<dbReference type="InterPro" id="IPR036390">
    <property type="entry name" value="WH_DNA-bd_sf"/>
</dbReference>
<dbReference type="InterPro" id="IPR039422">
    <property type="entry name" value="MarR/SlyA-like"/>
</dbReference>
<dbReference type="SUPFAM" id="SSF55729">
    <property type="entry name" value="Acyl-CoA N-acyltransferases (Nat)"/>
    <property type="match status" value="1"/>
</dbReference>
<keyword evidence="7" id="KW-1185">Reference proteome</keyword>
<reference evidence="6 7" key="1">
    <citation type="submission" date="2018-03" db="EMBL/GenBank/DDBJ databases">
        <title>The draft genome of Sphingosinicella sp. GL-C-18.</title>
        <authorList>
            <person name="Liu L."/>
            <person name="Li L."/>
            <person name="Liang L."/>
            <person name="Zhang X."/>
            <person name="Wang T."/>
        </authorList>
    </citation>
    <scope>NUCLEOTIDE SEQUENCE [LARGE SCALE GENOMIC DNA]</scope>
    <source>
        <strain evidence="6 7">GL-C-18</strain>
    </source>
</reference>
<proteinExistence type="predicted"/>
<dbReference type="Pfam" id="PF12802">
    <property type="entry name" value="MarR_2"/>
    <property type="match status" value="1"/>
</dbReference>
<dbReference type="CDD" id="cd00090">
    <property type="entry name" value="HTH_ARSR"/>
    <property type="match status" value="1"/>
</dbReference>
<evidence type="ECO:0000256" key="3">
    <source>
        <dbReference type="ARBA" id="ARBA00023163"/>
    </source>
</evidence>
<dbReference type="OrthoDB" id="119501at2"/>
<sequence>MAADVIAQGEFLYLGSRLKRLAEQLQGDVVRAANAAGVPIQPGQYPLLATLEAGAASIGEIAQAMRMSQPAITRNVDRLVRSGLVDVLPSRADRRQRVVSLSIAGREALARAKTSVSPRVEEAVRALAADLSGPLLEQIATLESRLAERSLGERIRAQGADRLERAMDADIPAIVTLMNAAYRGTGAAASWCSEADFIAGDRTNAAWLRAEIAANSDAALMVWRRADGAIQGSVWLEPKGEGLWYLGSLAIDPGVQNSGLGRRLLALAEARIAAQGGREVMMNVINIRESLIAWYERRGYRPCGETASFPYGDDRFGIPKRGDLYFVTLRKSLAEPACTG</sequence>
<keyword evidence="2" id="KW-0238">DNA-binding</keyword>
<feature type="domain" description="N-acetyltransferase" evidence="5">
    <location>
        <begin position="161"/>
        <end position="325"/>
    </location>
</feature>
<dbReference type="Gene3D" id="1.10.10.10">
    <property type="entry name" value="Winged helix-like DNA-binding domain superfamily/Winged helix DNA-binding domain"/>
    <property type="match status" value="1"/>
</dbReference>
<dbReference type="PANTHER" id="PTHR33164:SF43">
    <property type="entry name" value="HTH-TYPE TRANSCRIPTIONAL REPRESSOR YETL"/>
    <property type="match status" value="1"/>
</dbReference>
<evidence type="ECO:0000313" key="7">
    <source>
        <dbReference type="Proteomes" id="UP000241167"/>
    </source>
</evidence>
<dbReference type="Pfam" id="PF00583">
    <property type="entry name" value="Acetyltransf_1"/>
    <property type="match status" value="1"/>
</dbReference>
<keyword evidence="3" id="KW-0804">Transcription</keyword>
<dbReference type="EMBL" id="PXYI01000003">
    <property type="protein sequence ID" value="PSJ40993.1"/>
    <property type="molecule type" value="Genomic_DNA"/>
</dbReference>
<dbReference type="PROSITE" id="PS01117">
    <property type="entry name" value="HTH_MARR_1"/>
    <property type="match status" value="1"/>
</dbReference>
<dbReference type="GO" id="GO:0003677">
    <property type="term" value="F:DNA binding"/>
    <property type="evidence" value="ECO:0007669"/>
    <property type="project" value="UniProtKB-KW"/>
</dbReference>
<dbReference type="GO" id="GO:0006950">
    <property type="term" value="P:response to stress"/>
    <property type="evidence" value="ECO:0007669"/>
    <property type="project" value="TreeGrafter"/>
</dbReference>
<keyword evidence="1" id="KW-0805">Transcription regulation</keyword>
<dbReference type="SMART" id="SM00347">
    <property type="entry name" value="HTH_MARR"/>
    <property type="match status" value="1"/>
</dbReference>
<dbReference type="InterPro" id="IPR036388">
    <property type="entry name" value="WH-like_DNA-bd_sf"/>
</dbReference>
<dbReference type="GO" id="GO:0003700">
    <property type="term" value="F:DNA-binding transcription factor activity"/>
    <property type="evidence" value="ECO:0007669"/>
    <property type="project" value="InterPro"/>
</dbReference>
<evidence type="ECO:0000259" key="4">
    <source>
        <dbReference type="PROSITE" id="PS50995"/>
    </source>
</evidence>
<evidence type="ECO:0000259" key="5">
    <source>
        <dbReference type="PROSITE" id="PS51186"/>
    </source>
</evidence>
<dbReference type="RefSeq" id="WP_106513169.1">
    <property type="nucleotide sequence ID" value="NZ_PXYI01000003.1"/>
</dbReference>
<comment type="caution">
    <text evidence="6">The sequence shown here is derived from an EMBL/GenBank/DDBJ whole genome shotgun (WGS) entry which is preliminary data.</text>
</comment>
<accession>A0A2P7QSQ6</accession>
<evidence type="ECO:0000256" key="1">
    <source>
        <dbReference type="ARBA" id="ARBA00023015"/>
    </source>
</evidence>